<gene>
    <name evidence="1" type="ORF">T265_03592</name>
</gene>
<name>A0A074ZRZ6_OPIVI</name>
<sequence length="135" mass="14794">MSKIWASGNFIGRLPDGVSPASRARYFARIFFVAAQGSSKAHLLQLFRDRLSGDEPNTPGLISITKVLKVGLNCSALESVGNEVTKHEPNKVKRIRKGTSEAITTGTIQTTIDRSAIGIRLWIRNFAPKINLCDL</sequence>
<evidence type="ECO:0000313" key="1">
    <source>
        <dbReference type="EMBL" id="KER29901.1"/>
    </source>
</evidence>
<dbReference type="RefSeq" id="XP_009166375.1">
    <property type="nucleotide sequence ID" value="XM_009168111.1"/>
</dbReference>
<dbReference type="KEGG" id="ovi:T265_03592"/>
<dbReference type="GeneID" id="20317779"/>
<dbReference type="AlphaFoldDB" id="A0A074ZRZ6"/>
<dbReference type="Proteomes" id="UP000054324">
    <property type="component" value="Unassembled WGS sequence"/>
</dbReference>
<dbReference type="EMBL" id="KL596670">
    <property type="protein sequence ID" value="KER29901.1"/>
    <property type="molecule type" value="Genomic_DNA"/>
</dbReference>
<keyword evidence="2" id="KW-1185">Reference proteome</keyword>
<evidence type="ECO:0000313" key="2">
    <source>
        <dbReference type="Proteomes" id="UP000054324"/>
    </source>
</evidence>
<dbReference type="CTD" id="20317779"/>
<organism evidence="1 2">
    <name type="scientific">Opisthorchis viverrini</name>
    <name type="common">Southeast Asian liver fluke</name>
    <dbReference type="NCBI Taxonomy" id="6198"/>
    <lineage>
        <taxon>Eukaryota</taxon>
        <taxon>Metazoa</taxon>
        <taxon>Spiralia</taxon>
        <taxon>Lophotrochozoa</taxon>
        <taxon>Platyhelminthes</taxon>
        <taxon>Trematoda</taxon>
        <taxon>Digenea</taxon>
        <taxon>Opisthorchiida</taxon>
        <taxon>Opisthorchiata</taxon>
        <taxon>Opisthorchiidae</taxon>
        <taxon>Opisthorchis</taxon>
    </lineage>
</organism>
<proteinExistence type="predicted"/>
<protein>
    <submittedName>
        <fullName evidence="1">Uncharacterized protein</fullName>
    </submittedName>
</protein>
<reference evidence="1 2" key="1">
    <citation type="submission" date="2013-11" db="EMBL/GenBank/DDBJ databases">
        <title>Opisthorchis viverrini - life in the bile duct.</title>
        <authorList>
            <person name="Young N.D."/>
            <person name="Nagarajan N."/>
            <person name="Lin S.J."/>
            <person name="Korhonen P.K."/>
            <person name="Jex A.R."/>
            <person name="Hall R.S."/>
            <person name="Safavi-Hemami H."/>
            <person name="Kaewkong W."/>
            <person name="Bertrand D."/>
            <person name="Gao S."/>
            <person name="Seet Q."/>
            <person name="Wongkham S."/>
            <person name="Teh B.T."/>
            <person name="Wongkham C."/>
            <person name="Intapan P.M."/>
            <person name="Maleewong W."/>
            <person name="Yang X."/>
            <person name="Hu M."/>
            <person name="Wang Z."/>
            <person name="Hofmann A."/>
            <person name="Sternberg P.W."/>
            <person name="Tan P."/>
            <person name="Wang J."/>
            <person name="Gasser R.B."/>
        </authorList>
    </citation>
    <scope>NUCLEOTIDE SEQUENCE [LARGE SCALE GENOMIC DNA]</scope>
</reference>
<accession>A0A074ZRZ6</accession>